<dbReference type="CDD" id="cd02947">
    <property type="entry name" value="TRX_family"/>
    <property type="match status" value="1"/>
</dbReference>
<reference evidence="2" key="1">
    <citation type="submission" date="2015-06" db="EMBL/GenBank/DDBJ databases">
        <authorList>
            <person name="Liu B."/>
            <person name="Wang J."/>
            <person name="Zhu Y."/>
            <person name="Liu G."/>
            <person name="Chen Q."/>
            <person name="Zheng C."/>
            <person name="Che J."/>
            <person name="Ge C."/>
            <person name="Shi H."/>
            <person name="Pan Z."/>
            <person name="Liu X."/>
        </authorList>
    </citation>
    <scope>NUCLEOTIDE SEQUENCE [LARGE SCALE GENOMIC DNA]</scope>
    <source>
        <strain evidence="2">DSM 16346</strain>
    </source>
</reference>
<organism evidence="2 3">
    <name type="scientific">Guptibacillus hwajinpoensis</name>
    <dbReference type="NCBI Taxonomy" id="208199"/>
    <lineage>
        <taxon>Bacteria</taxon>
        <taxon>Bacillati</taxon>
        <taxon>Bacillota</taxon>
        <taxon>Bacilli</taxon>
        <taxon>Bacillales</taxon>
        <taxon>Guptibacillaceae</taxon>
        <taxon>Guptibacillus</taxon>
    </lineage>
</organism>
<feature type="domain" description="Thioredoxin" evidence="1">
    <location>
        <begin position="16"/>
        <end position="83"/>
    </location>
</feature>
<comment type="caution">
    <text evidence="2">The sequence shown here is derived from an EMBL/GenBank/DDBJ whole genome shotgun (WGS) entry which is preliminary data.</text>
</comment>
<dbReference type="EMBL" id="LELK01000001">
    <property type="protein sequence ID" value="KMM38987.1"/>
    <property type="molecule type" value="Genomic_DNA"/>
</dbReference>
<dbReference type="SUPFAM" id="SSF52833">
    <property type="entry name" value="Thioredoxin-like"/>
    <property type="match status" value="1"/>
</dbReference>
<keyword evidence="3" id="KW-1185">Reference proteome</keyword>
<evidence type="ECO:0000313" key="2">
    <source>
        <dbReference type="EMBL" id="KMM38987.1"/>
    </source>
</evidence>
<sequence>MEEVTLEEAKQYQNEYPLYFLYLYGTNCSVCHALLPQVEEVLKDFPQIKSGKLNVHETPEAAGEYSVFTIPVLLLYVEGKESIREARFVNIESFRSSINRIITMIS</sequence>
<dbReference type="PATRIC" id="fig|157733.3.peg.3666"/>
<dbReference type="OrthoDB" id="411356at2"/>
<protein>
    <recommendedName>
        <fullName evidence="1">Thioredoxin domain-containing protein</fullName>
    </recommendedName>
</protein>
<dbReference type="Gene3D" id="3.40.30.10">
    <property type="entry name" value="Glutaredoxin"/>
    <property type="match status" value="1"/>
</dbReference>
<dbReference type="RefSeq" id="WP_048310157.1">
    <property type="nucleotide sequence ID" value="NZ_CP119526.1"/>
</dbReference>
<proteinExistence type="predicted"/>
<dbReference type="InterPro" id="IPR036249">
    <property type="entry name" value="Thioredoxin-like_sf"/>
</dbReference>
<evidence type="ECO:0000259" key="1">
    <source>
        <dbReference type="Pfam" id="PF00085"/>
    </source>
</evidence>
<gene>
    <name evidence="2" type="ORF">AB986_07025</name>
</gene>
<name>A0A0J6FX96_9BACL</name>
<dbReference type="InterPro" id="IPR013766">
    <property type="entry name" value="Thioredoxin_domain"/>
</dbReference>
<dbReference type="AlphaFoldDB" id="A0A0J6FX96"/>
<evidence type="ECO:0000313" key="3">
    <source>
        <dbReference type="Proteomes" id="UP000035996"/>
    </source>
</evidence>
<dbReference type="STRING" id="157733.AB986_07025"/>
<accession>A0A0J6FX96</accession>
<dbReference type="Pfam" id="PF00085">
    <property type="entry name" value="Thioredoxin"/>
    <property type="match status" value="1"/>
</dbReference>
<dbReference type="Proteomes" id="UP000035996">
    <property type="component" value="Unassembled WGS sequence"/>
</dbReference>